<reference evidence="6 7" key="1">
    <citation type="submission" date="2019-07" db="EMBL/GenBank/DDBJ databases">
        <title>Whole genome shotgun sequence of Pseudonocardia sulfidoxydans NBRC 16205.</title>
        <authorList>
            <person name="Hosoyama A."/>
            <person name="Uohara A."/>
            <person name="Ohji S."/>
            <person name="Ichikawa N."/>
        </authorList>
    </citation>
    <scope>NUCLEOTIDE SEQUENCE [LARGE SCALE GENOMIC DNA]</scope>
    <source>
        <strain evidence="6 7">NBRC 16205</strain>
    </source>
</reference>
<evidence type="ECO:0000313" key="6">
    <source>
        <dbReference type="EMBL" id="GEL21909.1"/>
    </source>
</evidence>
<comment type="caution">
    <text evidence="6">The sequence shown here is derived from an EMBL/GenBank/DDBJ whole genome shotgun (WGS) entry which is preliminary data.</text>
</comment>
<evidence type="ECO:0000256" key="4">
    <source>
        <dbReference type="PROSITE-ProRule" id="PRU00335"/>
    </source>
</evidence>
<feature type="domain" description="HTH tetR-type" evidence="5">
    <location>
        <begin position="11"/>
        <end position="71"/>
    </location>
</feature>
<dbReference type="InterPro" id="IPR001647">
    <property type="entry name" value="HTH_TetR"/>
</dbReference>
<sequence length="209" mass="21577">MAAGTREQKKARARAAMAAAAADLFGTHGFTDVTMAQIARAAGVSDQTLYNYFPTKESLVFDQAGAFETTLLHALADRPPGSDPVDAFARWFDAFLLGEAAERGLANPGGMIRLVSGSDTLHRTLLAFAHRVAGRAAAVLDDDASTPTATVLADAMLAVVVRVFDALGSAHDASDVGDITARAHAAVEALRPLAAGLPTGSPARPPGRA</sequence>
<dbReference type="AlphaFoldDB" id="A0A511DAS7"/>
<dbReference type="PANTHER" id="PTHR30055">
    <property type="entry name" value="HTH-TYPE TRANSCRIPTIONAL REGULATOR RUTR"/>
    <property type="match status" value="1"/>
</dbReference>
<dbReference type="Gene3D" id="1.10.357.10">
    <property type="entry name" value="Tetracycline Repressor, domain 2"/>
    <property type="match status" value="1"/>
</dbReference>
<protein>
    <submittedName>
        <fullName evidence="6">TetR family transcriptional regulator</fullName>
    </submittedName>
</protein>
<dbReference type="PANTHER" id="PTHR30055:SF234">
    <property type="entry name" value="HTH-TYPE TRANSCRIPTIONAL REGULATOR BETI"/>
    <property type="match status" value="1"/>
</dbReference>
<dbReference type="OrthoDB" id="3211155at2"/>
<organism evidence="6 7">
    <name type="scientific">Pseudonocardia sulfidoxydans NBRC 16205</name>
    <dbReference type="NCBI Taxonomy" id="1223511"/>
    <lineage>
        <taxon>Bacteria</taxon>
        <taxon>Bacillati</taxon>
        <taxon>Actinomycetota</taxon>
        <taxon>Actinomycetes</taxon>
        <taxon>Pseudonocardiales</taxon>
        <taxon>Pseudonocardiaceae</taxon>
        <taxon>Pseudonocardia</taxon>
    </lineage>
</organism>
<keyword evidence="7" id="KW-1185">Reference proteome</keyword>
<evidence type="ECO:0000256" key="1">
    <source>
        <dbReference type="ARBA" id="ARBA00023015"/>
    </source>
</evidence>
<dbReference type="RefSeq" id="WP_147102627.1">
    <property type="nucleotide sequence ID" value="NZ_BJVJ01000005.1"/>
</dbReference>
<gene>
    <name evidence="6" type="ORF">PSU4_08630</name>
</gene>
<evidence type="ECO:0000256" key="2">
    <source>
        <dbReference type="ARBA" id="ARBA00023125"/>
    </source>
</evidence>
<feature type="DNA-binding region" description="H-T-H motif" evidence="4">
    <location>
        <begin position="34"/>
        <end position="53"/>
    </location>
</feature>
<dbReference type="PROSITE" id="PS50977">
    <property type="entry name" value="HTH_TETR_2"/>
    <property type="match status" value="1"/>
</dbReference>
<keyword evidence="2 4" id="KW-0238">DNA-binding</keyword>
<name>A0A511DAS7_9PSEU</name>
<evidence type="ECO:0000313" key="7">
    <source>
        <dbReference type="Proteomes" id="UP000321685"/>
    </source>
</evidence>
<evidence type="ECO:0000256" key="3">
    <source>
        <dbReference type="ARBA" id="ARBA00023163"/>
    </source>
</evidence>
<keyword evidence="3" id="KW-0804">Transcription</keyword>
<dbReference type="Pfam" id="PF00440">
    <property type="entry name" value="TetR_N"/>
    <property type="match status" value="1"/>
</dbReference>
<dbReference type="Proteomes" id="UP000321685">
    <property type="component" value="Unassembled WGS sequence"/>
</dbReference>
<evidence type="ECO:0000259" key="5">
    <source>
        <dbReference type="PROSITE" id="PS50977"/>
    </source>
</evidence>
<dbReference type="SUPFAM" id="SSF46689">
    <property type="entry name" value="Homeodomain-like"/>
    <property type="match status" value="1"/>
</dbReference>
<dbReference type="PRINTS" id="PR00455">
    <property type="entry name" value="HTHTETR"/>
</dbReference>
<dbReference type="Gene3D" id="1.10.10.60">
    <property type="entry name" value="Homeodomain-like"/>
    <property type="match status" value="1"/>
</dbReference>
<dbReference type="GO" id="GO:0003700">
    <property type="term" value="F:DNA-binding transcription factor activity"/>
    <property type="evidence" value="ECO:0007669"/>
    <property type="project" value="TreeGrafter"/>
</dbReference>
<dbReference type="InterPro" id="IPR009057">
    <property type="entry name" value="Homeodomain-like_sf"/>
</dbReference>
<dbReference type="EMBL" id="BJVJ01000005">
    <property type="protein sequence ID" value="GEL21909.1"/>
    <property type="molecule type" value="Genomic_DNA"/>
</dbReference>
<dbReference type="InterPro" id="IPR050109">
    <property type="entry name" value="HTH-type_TetR-like_transc_reg"/>
</dbReference>
<dbReference type="GO" id="GO:0000976">
    <property type="term" value="F:transcription cis-regulatory region binding"/>
    <property type="evidence" value="ECO:0007669"/>
    <property type="project" value="TreeGrafter"/>
</dbReference>
<proteinExistence type="predicted"/>
<accession>A0A511DAS7</accession>
<keyword evidence="1" id="KW-0805">Transcription regulation</keyword>